<feature type="compositionally biased region" description="Basic and acidic residues" evidence="2">
    <location>
        <begin position="94"/>
        <end position="104"/>
    </location>
</feature>
<reference evidence="3" key="1">
    <citation type="journal article" date="2022" name="Plant J.">
        <title>Strategies of tolerance reflected in two North American maple genomes.</title>
        <authorList>
            <person name="McEvoy S.L."/>
            <person name="Sezen U.U."/>
            <person name="Trouern-Trend A."/>
            <person name="McMahon S.M."/>
            <person name="Schaberg P.G."/>
            <person name="Yang J."/>
            <person name="Wegrzyn J.L."/>
            <person name="Swenson N.G."/>
        </authorList>
    </citation>
    <scope>NUCLEOTIDE SEQUENCE</scope>
    <source>
        <strain evidence="3">NS2018</strain>
    </source>
</reference>
<evidence type="ECO:0000256" key="2">
    <source>
        <dbReference type="SAM" id="MobiDB-lite"/>
    </source>
</evidence>
<dbReference type="AlphaFoldDB" id="A0AA39T2T7"/>
<keyword evidence="1" id="KW-0175">Coiled coil</keyword>
<feature type="region of interest" description="Disordered" evidence="2">
    <location>
        <begin position="20"/>
        <end position="112"/>
    </location>
</feature>
<keyword evidence="4" id="KW-1185">Reference proteome</keyword>
<protein>
    <submittedName>
        <fullName evidence="3">Uncharacterized protein</fullName>
    </submittedName>
</protein>
<reference evidence="3" key="2">
    <citation type="submission" date="2023-06" db="EMBL/GenBank/DDBJ databases">
        <authorList>
            <person name="Swenson N.G."/>
            <person name="Wegrzyn J.L."/>
            <person name="Mcevoy S.L."/>
        </authorList>
    </citation>
    <scope>NUCLEOTIDE SEQUENCE</scope>
    <source>
        <strain evidence="3">NS2018</strain>
        <tissue evidence="3">Leaf</tissue>
    </source>
</reference>
<proteinExistence type="predicted"/>
<feature type="coiled-coil region" evidence="1">
    <location>
        <begin position="336"/>
        <end position="391"/>
    </location>
</feature>
<accession>A0AA39T2T7</accession>
<gene>
    <name evidence="3" type="ORF">LWI29_010927</name>
</gene>
<evidence type="ECO:0000256" key="1">
    <source>
        <dbReference type="SAM" id="Coils"/>
    </source>
</evidence>
<organism evidence="3 4">
    <name type="scientific">Acer saccharum</name>
    <name type="common">Sugar maple</name>
    <dbReference type="NCBI Taxonomy" id="4024"/>
    <lineage>
        <taxon>Eukaryota</taxon>
        <taxon>Viridiplantae</taxon>
        <taxon>Streptophyta</taxon>
        <taxon>Embryophyta</taxon>
        <taxon>Tracheophyta</taxon>
        <taxon>Spermatophyta</taxon>
        <taxon>Magnoliopsida</taxon>
        <taxon>eudicotyledons</taxon>
        <taxon>Gunneridae</taxon>
        <taxon>Pentapetalae</taxon>
        <taxon>rosids</taxon>
        <taxon>malvids</taxon>
        <taxon>Sapindales</taxon>
        <taxon>Sapindaceae</taxon>
        <taxon>Hippocastanoideae</taxon>
        <taxon>Acereae</taxon>
        <taxon>Acer</taxon>
    </lineage>
</organism>
<name>A0AA39T2T7_ACESA</name>
<dbReference type="EMBL" id="JAUESC010000003">
    <property type="protein sequence ID" value="KAK0600033.1"/>
    <property type="molecule type" value="Genomic_DNA"/>
</dbReference>
<evidence type="ECO:0000313" key="3">
    <source>
        <dbReference type="EMBL" id="KAK0600033.1"/>
    </source>
</evidence>
<evidence type="ECO:0000313" key="4">
    <source>
        <dbReference type="Proteomes" id="UP001168877"/>
    </source>
</evidence>
<sequence length="505" mass="55438">MIAQRVFTRLPARLPCLKNSEAASKRHATGLAKKGIASPDGGDPSDGEEAGDVIRGGVELGQPPMHTEVAANTPAATTPSRKDDLAPRAGRGKRPVESTPDHAARPPKQASRVVQYVVSLDEKGADEPAFTEAPSTQTAVCEDPAEGTNAAVPPPEEVNEINIPPPTLPRTASPPVAMGESNVSSDQPRPSGRPESVNRPGPSKQPGTSASGSGVAHEAPPVGPTEADEGTMSLSDFSATEICSHLINNDVYIGEGWEHVKGKSCNRKMKFFFNYHSLMMSELAENYKYGNKASLDIKRLWEQASTLAAEKLSVEESHAQQLAQLRESADGYLSAQLVAEEKLSAAEEEIRSLKEHLSASQESFVARLEAERVAEEAKEKAEHEALDLRNQLSSRELIFDNLKAVLEVEAVDRFKRSPAYDVLLLREFERGMRQSKKFFAMKDHSNEKALRRFDRSFQQHMASGVGSIKEQIKRWKAHCRYNRTEPHPMHLEIPSKRAFNTYYSG</sequence>
<dbReference type="Proteomes" id="UP001168877">
    <property type="component" value="Unassembled WGS sequence"/>
</dbReference>
<comment type="caution">
    <text evidence="3">The sequence shown here is derived from an EMBL/GenBank/DDBJ whole genome shotgun (WGS) entry which is preliminary data.</text>
</comment>
<feature type="region of interest" description="Disordered" evidence="2">
    <location>
        <begin position="124"/>
        <end position="231"/>
    </location>
</feature>